<protein>
    <submittedName>
        <fullName evidence="4">MORN repeat/PH domain containing protein, putative</fullName>
    </submittedName>
</protein>
<dbReference type="EMBL" id="LR877164">
    <property type="protein sequence ID" value="CAD2221346.1"/>
    <property type="molecule type" value="Genomic_DNA"/>
</dbReference>
<dbReference type="Proteomes" id="UP000515908">
    <property type="component" value="Chromosome 20"/>
</dbReference>
<feature type="compositionally biased region" description="Polar residues" evidence="2">
    <location>
        <begin position="305"/>
        <end position="333"/>
    </location>
</feature>
<dbReference type="InterPro" id="IPR001849">
    <property type="entry name" value="PH_domain"/>
</dbReference>
<dbReference type="Pfam" id="PF00169">
    <property type="entry name" value="PH"/>
    <property type="match status" value="1"/>
</dbReference>
<dbReference type="PANTHER" id="PTHR43215:SF14">
    <property type="entry name" value="RADIAL SPOKE HEAD 1 HOMOLOG"/>
    <property type="match status" value="1"/>
</dbReference>
<sequence>MLSVESQQEFLSKYADGEYDIPLKEGLHYQGHVANRLFNGEGTFTTSEIVFKGTFRDGYLHGKGTVVFKTPEASSLGVKVYEGTWKENSIVNGTAVFYSGDTYKGSFSNGKPVGEGEFFFADGRVYTGTFEDGKPSGQGRLTETNGDYYCGEFLHGEATGYGTAIYSKGSRLFTGLFEKGQKIRGKMEFPGCSRSYNGEWSDDKPQGRGEMKFANGDYYKGDFQAGRLHGVGLLVYKEPRGQQYYGQFFEDKPCGTGAFKTDKGVIAGFFDDGKLIPVDNIDQIEELKQKTRLLPSPQPDPPFVDTSTDNFFSTGGRSVSPANPTGKASTARSESVEGEFDEDLDLNEEDEDEEDEDEVSPFDNNASFPFRMDLENFTIPSEAASEGCKGWMEKCSIGRSKIKGLVSNWKRRYFILAGYGDSVCLGYYEDELCRKPVGFLRLNPSDTRIVTHPSPKTHKKASKPDRELCIIYTEKSKEYKLLLRTANAEEHRRWVAAFKQFFSIVDAPTDHSLFTAV</sequence>
<feature type="compositionally biased region" description="Acidic residues" evidence="2">
    <location>
        <begin position="336"/>
        <end position="360"/>
    </location>
</feature>
<reference evidence="4 5" key="1">
    <citation type="submission" date="2020-08" db="EMBL/GenBank/DDBJ databases">
        <authorList>
            <person name="Newling K."/>
            <person name="Davey J."/>
            <person name="Forrester S."/>
        </authorList>
    </citation>
    <scope>NUCLEOTIDE SEQUENCE [LARGE SCALE GENOMIC DNA]</scope>
    <source>
        <strain evidence="5">Crithidia deanei Carvalho (ATCC PRA-265)</strain>
    </source>
</reference>
<dbReference type="Pfam" id="PF02493">
    <property type="entry name" value="MORN"/>
    <property type="match status" value="7"/>
</dbReference>
<dbReference type="InterPro" id="IPR003409">
    <property type="entry name" value="MORN"/>
</dbReference>
<dbReference type="AlphaFoldDB" id="A0A7G2CNC7"/>
<organism evidence="4 5">
    <name type="scientific">Angomonas deanei</name>
    <dbReference type="NCBI Taxonomy" id="59799"/>
    <lineage>
        <taxon>Eukaryota</taxon>
        <taxon>Discoba</taxon>
        <taxon>Euglenozoa</taxon>
        <taxon>Kinetoplastea</taxon>
        <taxon>Metakinetoplastina</taxon>
        <taxon>Trypanosomatida</taxon>
        <taxon>Trypanosomatidae</taxon>
        <taxon>Strigomonadinae</taxon>
        <taxon>Angomonas</taxon>
    </lineage>
</organism>
<dbReference type="Gene3D" id="2.30.29.30">
    <property type="entry name" value="Pleckstrin-homology domain (PH domain)/Phosphotyrosine-binding domain (PTB)"/>
    <property type="match status" value="1"/>
</dbReference>
<name>A0A7G2CNC7_9TRYP</name>
<gene>
    <name evidence="4" type="ORF">ADEAN_000887800</name>
</gene>
<dbReference type="SMART" id="SM00698">
    <property type="entry name" value="MORN"/>
    <property type="match status" value="7"/>
</dbReference>
<keyword evidence="5" id="KW-1185">Reference proteome</keyword>
<feature type="region of interest" description="Disordered" evidence="2">
    <location>
        <begin position="291"/>
        <end position="365"/>
    </location>
</feature>
<dbReference type="SUPFAM" id="SSF82185">
    <property type="entry name" value="Histone H3 K4-specific methyltransferase SET7/9 N-terminal domain"/>
    <property type="match status" value="3"/>
</dbReference>
<feature type="domain" description="PH" evidence="3">
    <location>
        <begin position="385"/>
        <end position="503"/>
    </location>
</feature>
<dbReference type="PANTHER" id="PTHR43215">
    <property type="entry name" value="RADIAL SPOKE HEAD 1 HOMOLOG"/>
    <property type="match status" value="1"/>
</dbReference>
<accession>A0A7G2CNC7</accession>
<dbReference type="VEuPathDB" id="TriTrypDB:ADEAN_000887800"/>
<dbReference type="SUPFAM" id="SSF50729">
    <property type="entry name" value="PH domain-like"/>
    <property type="match status" value="1"/>
</dbReference>
<evidence type="ECO:0000259" key="3">
    <source>
        <dbReference type="PROSITE" id="PS50003"/>
    </source>
</evidence>
<evidence type="ECO:0000313" key="5">
    <source>
        <dbReference type="Proteomes" id="UP000515908"/>
    </source>
</evidence>
<dbReference type="Gene3D" id="2.20.110.10">
    <property type="entry name" value="Histone H3 K4-specific methyltransferase SET7/9 N-terminal domain"/>
    <property type="match status" value="3"/>
</dbReference>
<dbReference type="InterPro" id="IPR011993">
    <property type="entry name" value="PH-like_dom_sf"/>
</dbReference>
<evidence type="ECO:0000256" key="2">
    <source>
        <dbReference type="SAM" id="MobiDB-lite"/>
    </source>
</evidence>
<evidence type="ECO:0000256" key="1">
    <source>
        <dbReference type="ARBA" id="ARBA00022737"/>
    </source>
</evidence>
<dbReference type="PROSITE" id="PS50003">
    <property type="entry name" value="PH_DOMAIN"/>
    <property type="match status" value="1"/>
</dbReference>
<keyword evidence="1" id="KW-0677">Repeat</keyword>
<proteinExistence type="predicted"/>
<dbReference type="SMART" id="SM00233">
    <property type="entry name" value="PH"/>
    <property type="match status" value="1"/>
</dbReference>
<evidence type="ECO:0000313" key="4">
    <source>
        <dbReference type="EMBL" id="CAD2221346.1"/>
    </source>
</evidence>